<gene>
    <name evidence="1" type="ORF">PSON_ATCC_30995.1.T1090083</name>
</gene>
<keyword evidence="2" id="KW-1185">Reference proteome</keyword>
<evidence type="ECO:0000313" key="1">
    <source>
        <dbReference type="EMBL" id="CAD8115751.1"/>
    </source>
</evidence>
<comment type="caution">
    <text evidence="1">The sequence shown here is derived from an EMBL/GenBank/DDBJ whole genome shotgun (WGS) entry which is preliminary data.</text>
</comment>
<sequence length="86" mass="10839">MVFVIYIQIKNNQILYSKISNIIYIKVQSRIQQLLYIYIYILQQYQENVRHMMFNFIVKQEEQQNIQKEERKQIEMMMMKQKKKRD</sequence>
<accession>A0A8S1QL75</accession>
<dbReference type="Proteomes" id="UP000692954">
    <property type="component" value="Unassembled WGS sequence"/>
</dbReference>
<evidence type="ECO:0000313" key="2">
    <source>
        <dbReference type="Proteomes" id="UP000692954"/>
    </source>
</evidence>
<reference evidence="1" key="1">
    <citation type="submission" date="2021-01" db="EMBL/GenBank/DDBJ databases">
        <authorList>
            <consortium name="Genoscope - CEA"/>
            <person name="William W."/>
        </authorList>
    </citation>
    <scope>NUCLEOTIDE SEQUENCE</scope>
</reference>
<dbReference type="EMBL" id="CAJJDN010000109">
    <property type="protein sequence ID" value="CAD8115751.1"/>
    <property type="molecule type" value="Genomic_DNA"/>
</dbReference>
<organism evidence="1 2">
    <name type="scientific">Paramecium sonneborni</name>
    <dbReference type="NCBI Taxonomy" id="65129"/>
    <lineage>
        <taxon>Eukaryota</taxon>
        <taxon>Sar</taxon>
        <taxon>Alveolata</taxon>
        <taxon>Ciliophora</taxon>
        <taxon>Intramacronucleata</taxon>
        <taxon>Oligohymenophorea</taxon>
        <taxon>Peniculida</taxon>
        <taxon>Parameciidae</taxon>
        <taxon>Paramecium</taxon>
    </lineage>
</organism>
<name>A0A8S1QL75_9CILI</name>
<proteinExistence type="predicted"/>
<dbReference type="AlphaFoldDB" id="A0A8S1QL75"/>
<protein>
    <submittedName>
        <fullName evidence="1">Uncharacterized protein</fullName>
    </submittedName>
</protein>